<evidence type="ECO:0000256" key="3">
    <source>
        <dbReference type="ARBA" id="ARBA00010231"/>
    </source>
</evidence>
<evidence type="ECO:0000256" key="2">
    <source>
        <dbReference type="ARBA" id="ARBA00004496"/>
    </source>
</evidence>
<gene>
    <name evidence="15" type="ORF">BDV98DRAFT_572021</name>
</gene>
<dbReference type="EMBL" id="ML178836">
    <property type="protein sequence ID" value="TFK98966.1"/>
    <property type="molecule type" value="Genomic_DNA"/>
</dbReference>
<comment type="subcellular location">
    <subcellularLocation>
        <location evidence="2">Cytoplasm</location>
    </subcellularLocation>
</comment>
<dbReference type="InterPro" id="IPR005844">
    <property type="entry name" value="A-D-PHexomutase_a/b/a-I"/>
</dbReference>
<dbReference type="OrthoDB" id="8300170at2759"/>
<sequence>MTDIKELAEQWIALDKNETTRNEIASLLVSNNTDELERRLRNRIEFGTAGLRGCMQAGFAYMNDLTIIQASQGLASYIHRTLGPGALKRGVVVGHDHRYNSERWARLTAGAFLREGFVVWLMRGLVHTPTVPFAVKRLGAAGGVMITASHNPKQDNGYKVYWENAVQIIEPHDKSIASSILTASLTPPPSSAWDADTVEGHERCKDCTADVRESYIASLKSLLVSPPPPPDPTLKLINTSMHGVSHSILSSVFSTLSLPAFVPVEEQKEPDPEFRTVGFPNPEESGALDLAMRTAEREGAEYVLAQDPDADRFAAAERQSDGSWIQFTGDQLGTLFGEATMRRYRDGGKPLDKVAMVASTVSSKMLEAIARKEGFRFKDCLTGFKYIGNTALDQVEEGYDVPFGYEEAIGFMFGDGVRDKDGVAATVVFTQLILTLRAQGNSVNTHLQELYERYGHFRTSNSYFVCGEQETIDRIFGRLRGWDGAPRTYPTSIAGLTVTSIVDLTTGYDSSNPPTYKPALPLSSGHMVQIRAKGERTGIVLTIRTSGTEPKIKYYLEGSGSDPKAVDEDLEVVVKELGEVWLEAGRWGLKKAGEK</sequence>
<feature type="domain" description="Alpha-D-phosphohexomutase alpha/beta/alpha" evidence="13">
    <location>
        <begin position="214"/>
        <end position="317"/>
    </location>
</feature>
<evidence type="ECO:0000259" key="13">
    <source>
        <dbReference type="Pfam" id="PF02879"/>
    </source>
</evidence>
<reference evidence="15 16" key="1">
    <citation type="journal article" date="2019" name="Nat. Ecol. Evol.">
        <title>Megaphylogeny resolves global patterns of mushroom evolution.</title>
        <authorList>
            <person name="Varga T."/>
            <person name="Krizsan K."/>
            <person name="Foldi C."/>
            <person name="Dima B."/>
            <person name="Sanchez-Garcia M."/>
            <person name="Sanchez-Ramirez S."/>
            <person name="Szollosi G.J."/>
            <person name="Szarkandi J.G."/>
            <person name="Papp V."/>
            <person name="Albert L."/>
            <person name="Andreopoulos W."/>
            <person name="Angelini C."/>
            <person name="Antonin V."/>
            <person name="Barry K.W."/>
            <person name="Bougher N.L."/>
            <person name="Buchanan P."/>
            <person name="Buyck B."/>
            <person name="Bense V."/>
            <person name="Catcheside P."/>
            <person name="Chovatia M."/>
            <person name="Cooper J."/>
            <person name="Damon W."/>
            <person name="Desjardin D."/>
            <person name="Finy P."/>
            <person name="Geml J."/>
            <person name="Haridas S."/>
            <person name="Hughes K."/>
            <person name="Justo A."/>
            <person name="Karasinski D."/>
            <person name="Kautmanova I."/>
            <person name="Kiss B."/>
            <person name="Kocsube S."/>
            <person name="Kotiranta H."/>
            <person name="LaButti K.M."/>
            <person name="Lechner B.E."/>
            <person name="Liimatainen K."/>
            <person name="Lipzen A."/>
            <person name="Lukacs Z."/>
            <person name="Mihaltcheva S."/>
            <person name="Morgado L.N."/>
            <person name="Niskanen T."/>
            <person name="Noordeloos M.E."/>
            <person name="Ohm R.A."/>
            <person name="Ortiz-Santana B."/>
            <person name="Ovrebo C."/>
            <person name="Racz N."/>
            <person name="Riley R."/>
            <person name="Savchenko A."/>
            <person name="Shiryaev A."/>
            <person name="Soop K."/>
            <person name="Spirin V."/>
            <person name="Szebenyi C."/>
            <person name="Tomsovsky M."/>
            <person name="Tulloss R.E."/>
            <person name="Uehling J."/>
            <person name="Grigoriev I.V."/>
            <person name="Vagvolgyi C."/>
            <person name="Papp T."/>
            <person name="Martin F.M."/>
            <person name="Miettinen O."/>
            <person name="Hibbett D.S."/>
            <person name="Nagy L.G."/>
        </authorList>
    </citation>
    <scope>NUCLEOTIDE SEQUENCE [LARGE SCALE GENOMIC DNA]</scope>
    <source>
        <strain evidence="15 16">CBS 309.79</strain>
    </source>
</reference>
<keyword evidence="5" id="KW-0313">Glucose metabolism</keyword>
<dbReference type="PRINTS" id="PR00509">
    <property type="entry name" value="PGMPMM"/>
</dbReference>
<dbReference type="SUPFAM" id="SSF53738">
    <property type="entry name" value="Phosphoglucomutase, first 3 domains"/>
    <property type="match status" value="3"/>
</dbReference>
<dbReference type="FunFam" id="3.40.120.10:FF:000035">
    <property type="entry name" value="Pgm3p"/>
    <property type="match status" value="1"/>
</dbReference>
<dbReference type="GO" id="GO:0000287">
    <property type="term" value="F:magnesium ion binding"/>
    <property type="evidence" value="ECO:0007669"/>
    <property type="project" value="InterPro"/>
</dbReference>
<dbReference type="GO" id="GO:0006006">
    <property type="term" value="P:glucose metabolic process"/>
    <property type="evidence" value="ECO:0007669"/>
    <property type="project" value="UniProtKB-KW"/>
</dbReference>
<dbReference type="Proteomes" id="UP000305067">
    <property type="component" value="Unassembled WGS sequence"/>
</dbReference>
<keyword evidence="10" id="KW-0119">Carbohydrate metabolism</keyword>
<organism evidence="15 16">
    <name type="scientific">Pterulicium gracile</name>
    <dbReference type="NCBI Taxonomy" id="1884261"/>
    <lineage>
        <taxon>Eukaryota</taxon>
        <taxon>Fungi</taxon>
        <taxon>Dikarya</taxon>
        <taxon>Basidiomycota</taxon>
        <taxon>Agaricomycotina</taxon>
        <taxon>Agaricomycetes</taxon>
        <taxon>Agaricomycetidae</taxon>
        <taxon>Agaricales</taxon>
        <taxon>Pleurotineae</taxon>
        <taxon>Pterulaceae</taxon>
        <taxon>Pterulicium</taxon>
    </lineage>
</organism>
<dbReference type="InterPro" id="IPR016055">
    <property type="entry name" value="A-D-PHexomutase_a/b/a-I/II/III"/>
</dbReference>
<comment type="similarity">
    <text evidence="3 11">Belongs to the phosphohexose mutase family.</text>
</comment>
<keyword evidence="8 11" id="KW-0460">Magnesium</keyword>
<evidence type="ECO:0000313" key="16">
    <source>
        <dbReference type="Proteomes" id="UP000305067"/>
    </source>
</evidence>
<dbReference type="Gene3D" id="3.40.120.10">
    <property type="entry name" value="Alpha-D-Glucose-1,6-Bisphosphate, subunit A, domain 3"/>
    <property type="match status" value="3"/>
</dbReference>
<feature type="domain" description="Alpha-D-phosphohexomutase alpha/beta/alpha" evidence="14">
    <location>
        <begin position="329"/>
        <end position="454"/>
    </location>
</feature>
<keyword evidence="6" id="KW-0597">Phosphoprotein</keyword>
<evidence type="ECO:0000256" key="5">
    <source>
        <dbReference type="ARBA" id="ARBA00022526"/>
    </source>
</evidence>
<evidence type="ECO:0000313" key="15">
    <source>
        <dbReference type="EMBL" id="TFK98966.1"/>
    </source>
</evidence>
<dbReference type="AlphaFoldDB" id="A0A5C3QBN1"/>
<dbReference type="PROSITE" id="PS00710">
    <property type="entry name" value="PGM_PMM"/>
    <property type="match status" value="1"/>
</dbReference>
<dbReference type="GO" id="GO:0006166">
    <property type="term" value="P:purine ribonucleoside salvage"/>
    <property type="evidence" value="ECO:0007669"/>
    <property type="project" value="TreeGrafter"/>
</dbReference>
<dbReference type="GO" id="GO:0005737">
    <property type="term" value="C:cytoplasm"/>
    <property type="evidence" value="ECO:0007669"/>
    <property type="project" value="UniProtKB-SubCell"/>
</dbReference>
<dbReference type="SUPFAM" id="SSF55957">
    <property type="entry name" value="Phosphoglucomutase, C-terminal domain"/>
    <property type="match status" value="1"/>
</dbReference>
<evidence type="ECO:0000256" key="11">
    <source>
        <dbReference type="RuleBase" id="RU004326"/>
    </source>
</evidence>
<protein>
    <recommendedName>
        <fullName evidence="17">Phosphoglucomutase 1</fullName>
    </recommendedName>
</protein>
<evidence type="ECO:0000256" key="4">
    <source>
        <dbReference type="ARBA" id="ARBA00022490"/>
    </source>
</evidence>
<dbReference type="InterPro" id="IPR005845">
    <property type="entry name" value="A-D-PHexomutase_a/b/a-II"/>
</dbReference>
<dbReference type="GO" id="GO:0005634">
    <property type="term" value="C:nucleus"/>
    <property type="evidence" value="ECO:0007669"/>
    <property type="project" value="TreeGrafter"/>
</dbReference>
<comment type="cofactor">
    <cofactor evidence="1">
        <name>Mg(2+)</name>
        <dbReference type="ChEBI" id="CHEBI:18420"/>
    </cofactor>
</comment>
<dbReference type="GO" id="GO:0008973">
    <property type="term" value="F:phosphopentomutase activity"/>
    <property type="evidence" value="ECO:0007669"/>
    <property type="project" value="TreeGrafter"/>
</dbReference>
<dbReference type="Pfam" id="PF02878">
    <property type="entry name" value="PGM_PMM_I"/>
    <property type="match status" value="1"/>
</dbReference>
<evidence type="ECO:0000256" key="7">
    <source>
        <dbReference type="ARBA" id="ARBA00022723"/>
    </source>
</evidence>
<dbReference type="Pfam" id="PF02879">
    <property type="entry name" value="PGM_PMM_II"/>
    <property type="match status" value="1"/>
</dbReference>
<dbReference type="Pfam" id="PF02880">
    <property type="entry name" value="PGM_PMM_III"/>
    <property type="match status" value="1"/>
</dbReference>
<keyword evidence="9" id="KW-0413">Isomerase</keyword>
<evidence type="ECO:0008006" key="17">
    <source>
        <dbReference type="Google" id="ProtNLM"/>
    </source>
</evidence>
<evidence type="ECO:0000259" key="14">
    <source>
        <dbReference type="Pfam" id="PF02880"/>
    </source>
</evidence>
<dbReference type="STRING" id="1884261.A0A5C3QBN1"/>
<keyword evidence="16" id="KW-1185">Reference proteome</keyword>
<evidence type="ECO:0000256" key="8">
    <source>
        <dbReference type="ARBA" id="ARBA00022842"/>
    </source>
</evidence>
<evidence type="ECO:0000256" key="10">
    <source>
        <dbReference type="ARBA" id="ARBA00023277"/>
    </source>
</evidence>
<evidence type="ECO:0000256" key="1">
    <source>
        <dbReference type="ARBA" id="ARBA00001946"/>
    </source>
</evidence>
<dbReference type="InterPro" id="IPR016066">
    <property type="entry name" value="A-D-PHexomutase_CS"/>
</dbReference>
<keyword evidence="7 11" id="KW-0479">Metal-binding</keyword>
<dbReference type="PANTHER" id="PTHR45745:SF1">
    <property type="entry name" value="PHOSPHOGLUCOMUTASE 2B-RELATED"/>
    <property type="match status" value="1"/>
</dbReference>
<accession>A0A5C3QBN1</accession>
<keyword evidence="4" id="KW-0963">Cytoplasm</keyword>
<evidence type="ECO:0000256" key="6">
    <source>
        <dbReference type="ARBA" id="ARBA00022553"/>
    </source>
</evidence>
<evidence type="ECO:0000259" key="12">
    <source>
        <dbReference type="Pfam" id="PF02878"/>
    </source>
</evidence>
<name>A0A5C3QBN1_9AGAR</name>
<dbReference type="InterPro" id="IPR036900">
    <property type="entry name" value="A-D-PHexomutase_C_sf"/>
</dbReference>
<feature type="domain" description="Alpha-D-phosphohexomutase alpha/beta/alpha" evidence="12">
    <location>
        <begin position="44"/>
        <end position="182"/>
    </location>
</feature>
<dbReference type="InterPro" id="IPR005846">
    <property type="entry name" value="A-D-PHexomutase_a/b/a-III"/>
</dbReference>
<dbReference type="PANTHER" id="PTHR45745">
    <property type="entry name" value="PHOSPHOMANNOMUTASE 45A"/>
    <property type="match status" value="1"/>
</dbReference>
<dbReference type="InterPro" id="IPR005841">
    <property type="entry name" value="Alpha-D-phosphohexomutase_SF"/>
</dbReference>
<evidence type="ECO:0000256" key="9">
    <source>
        <dbReference type="ARBA" id="ARBA00023235"/>
    </source>
</evidence>
<proteinExistence type="inferred from homology"/>
<dbReference type="CDD" id="cd05799">
    <property type="entry name" value="PGM2"/>
    <property type="match status" value="1"/>
</dbReference>